<feature type="compositionally biased region" description="Polar residues" evidence="1">
    <location>
        <begin position="421"/>
        <end position="436"/>
    </location>
</feature>
<accession>A0ABT9KWZ9</accession>
<feature type="compositionally biased region" description="Basic residues" evidence="1">
    <location>
        <begin position="172"/>
        <end position="192"/>
    </location>
</feature>
<feature type="compositionally biased region" description="Basic residues" evidence="1">
    <location>
        <begin position="491"/>
        <end position="502"/>
    </location>
</feature>
<evidence type="ECO:0000313" key="3">
    <source>
        <dbReference type="Proteomes" id="UP001234880"/>
    </source>
</evidence>
<feature type="compositionally biased region" description="Basic and acidic residues" evidence="1">
    <location>
        <begin position="405"/>
        <end position="419"/>
    </location>
</feature>
<feature type="compositionally biased region" description="Low complexity" evidence="1">
    <location>
        <begin position="193"/>
        <end position="212"/>
    </location>
</feature>
<feature type="compositionally biased region" description="Basic residues" evidence="1">
    <location>
        <begin position="10"/>
        <end position="22"/>
    </location>
</feature>
<protein>
    <submittedName>
        <fullName evidence="2">Uncharacterized protein</fullName>
    </submittedName>
</protein>
<dbReference type="Proteomes" id="UP001234880">
    <property type="component" value="Unassembled WGS sequence"/>
</dbReference>
<evidence type="ECO:0000256" key="1">
    <source>
        <dbReference type="SAM" id="MobiDB-lite"/>
    </source>
</evidence>
<gene>
    <name evidence="2" type="ORF">JOF35_005239</name>
</gene>
<feature type="compositionally biased region" description="Gly residues" evidence="1">
    <location>
        <begin position="158"/>
        <end position="171"/>
    </location>
</feature>
<name>A0ABT9KWZ9_9ACTN</name>
<proteinExistence type="predicted"/>
<reference evidence="2 3" key="1">
    <citation type="submission" date="2023-07" db="EMBL/GenBank/DDBJ databases">
        <title>Sequencing the genomes of 1000 actinobacteria strains.</title>
        <authorList>
            <person name="Klenk H.-P."/>
        </authorList>
    </citation>
    <scope>NUCLEOTIDE SEQUENCE [LARGE SCALE GENOMIC DNA]</scope>
    <source>
        <strain evidence="2 3">DSM 41600</strain>
    </source>
</reference>
<organism evidence="2 3">
    <name type="scientific">Streptomyces demainii</name>
    <dbReference type="NCBI Taxonomy" id="588122"/>
    <lineage>
        <taxon>Bacteria</taxon>
        <taxon>Bacillati</taxon>
        <taxon>Actinomycetota</taxon>
        <taxon>Actinomycetes</taxon>
        <taxon>Kitasatosporales</taxon>
        <taxon>Streptomycetaceae</taxon>
        <taxon>Streptomyces</taxon>
    </lineage>
</organism>
<keyword evidence="3" id="KW-1185">Reference proteome</keyword>
<feature type="compositionally biased region" description="Low complexity" evidence="1">
    <location>
        <begin position="442"/>
        <end position="457"/>
    </location>
</feature>
<dbReference type="EMBL" id="JAURUE010000001">
    <property type="protein sequence ID" value="MDP9612962.1"/>
    <property type="molecule type" value="Genomic_DNA"/>
</dbReference>
<feature type="region of interest" description="Disordered" evidence="1">
    <location>
        <begin position="139"/>
        <end position="222"/>
    </location>
</feature>
<feature type="compositionally biased region" description="Basic and acidic residues" evidence="1">
    <location>
        <begin position="382"/>
        <end position="393"/>
    </location>
</feature>
<comment type="caution">
    <text evidence="2">The sequence shown here is derived from an EMBL/GenBank/DDBJ whole genome shotgun (WGS) entry which is preliminary data.</text>
</comment>
<evidence type="ECO:0000313" key="2">
    <source>
        <dbReference type="EMBL" id="MDP9612962.1"/>
    </source>
</evidence>
<sequence length="509" mass="54336">MGSYGEDCRHRPRSRTRLRLRPRTPPPHAFREKHLRRQLRAALPHWGRRTLAALRRARLRRPCRPFRSRSAATAIELTEIEGALTASPVIDHAVVLVRTVVGKKTLAPSTRAPRSPICLVSGRPPAPPCPHTCCPTRWSGSMPSRSPATARWTAPRWGAGGQGTTPSGAGGARRRAGGRGAARLHRRARHGTGPRSGSPTTSSTTAATPWPRCGWRPGSAAGQPCATWWPGRRPVGLAAGIRAATTGDRPLLTDLTEAAGRRVERAEVTIVASPSRRWGGELRAARRALADGGRPVRVLGVDFPAATGMTSGCPSGGQLVEEHRLRRRGRDARGLVGAGAQRRLRARALATGLALRRMGHNLAQFVAVAAVLPSPGFQRSTDGGDREDADTRSSRGSPRNTGLREAAELPVTERADRRTGPSATTWSPPATASLSCSAIRGPPRSAARSRCSSPTTTADRDRHAEAGTGDASAQPCASRPPDGGSHYLNATRRRSSRTRSGRPVRGEEL</sequence>
<feature type="region of interest" description="Disordered" evidence="1">
    <location>
        <begin position="1"/>
        <end position="26"/>
    </location>
</feature>
<feature type="region of interest" description="Disordered" evidence="1">
    <location>
        <begin position="375"/>
        <end position="509"/>
    </location>
</feature>